<dbReference type="SUPFAM" id="SSF144020">
    <property type="entry name" value="FdhE-like"/>
    <property type="match status" value="1"/>
</dbReference>
<dbReference type="GO" id="GO:0008199">
    <property type="term" value="F:ferric iron binding"/>
    <property type="evidence" value="ECO:0007669"/>
    <property type="project" value="TreeGrafter"/>
</dbReference>
<organism evidence="3">
    <name type="scientific">Thermomicrobium roseum</name>
    <dbReference type="NCBI Taxonomy" id="500"/>
    <lineage>
        <taxon>Bacteria</taxon>
        <taxon>Pseudomonadati</taxon>
        <taxon>Thermomicrobiota</taxon>
        <taxon>Thermomicrobia</taxon>
        <taxon>Thermomicrobiales</taxon>
        <taxon>Thermomicrobiaceae</taxon>
        <taxon>Thermomicrobium</taxon>
    </lineage>
</organism>
<evidence type="ECO:0000259" key="2">
    <source>
        <dbReference type="Pfam" id="PF24860"/>
    </source>
</evidence>
<dbReference type="PANTHER" id="PTHR37689">
    <property type="entry name" value="PROTEIN FDHE"/>
    <property type="match status" value="1"/>
</dbReference>
<dbReference type="EMBL" id="DSJL01000011">
    <property type="protein sequence ID" value="HEF66310.1"/>
    <property type="molecule type" value="Genomic_DNA"/>
</dbReference>
<evidence type="ECO:0000256" key="1">
    <source>
        <dbReference type="ARBA" id="ARBA00022490"/>
    </source>
</evidence>
<dbReference type="GO" id="GO:0051604">
    <property type="term" value="P:protein maturation"/>
    <property type="evidence" value="ECO:0007669"/>
    <property type="project" value="TreeGrafter"/>
</dbReference>
<protein>
    <submittedName>
        <fullName evidence="3">Formate dehydrogenase accessory protein FdhE</fullName>
    </submittedName>
</protein>
<gene>
    <name evidence="3" type="primary">fdhE</name>
    <name evidence="3" type="ORF">ENP47_12055</name>
</gene>
<keyword evidence="1" id="KW-0963">Cytoplasm</keyword>
<proteinExistence type="predicted"/>
<dbReference type="GO" id="GO:0005829">
    <property type="term" value="C:cytosol"/>
    <property type="evidence" value="ECO:0007669"/>
    <property type="project" value="TreeGrafter"/>
</dbReference>
<accession>A0A7C1XQA2</accession>
<comment type="caution">
    <text evidence="3">The sequence shown here is derived from an EMBL/GenBank/DDBJ whole genome shotgun (WGS) entry which is preliminary data.</text>
</comment>
<dbReference type="InterPro" id="IPR024064">
    <property type="entry name" value="FdhE-like_sf"/>
</dbReference>
<dbReference type="Pfam" id="PF24860">
    <property type="entry name" value="FdhE_C"/>
    <property type="match status" value="1"/>
</dbReference>
<dbReference type="AlphaFoldDB" id="A0A7C1XQA2"/>
<dbReference type="Gene3D" id="3.90.1670.10">
    <property type="entry name" value="FdhE-like domain"/>
    <property type="match status" value="1"/>
</dbReference>
<name>A0A7C1XQA2_THERO</name>
<dbReference type="CDD" id="cd16341">
    <property type="entry name" value="FdhE"/>
    <property type="match status" value="1"/>
</dbReference>
<dbReference type="InterPro" id="IPR006452">
    <property type="entry name" value="Formate_DH_accessory"/>
</dbReference>
<evidence type="ECO:0000313" key="3">
    <source>
        <dbReference type="EMBL" id="HEF66310.1"/>
    </source>
</evidence>
<dbReference type="InterPro" id="IPR056796">
    <property type="entry name" value="FdhE_C"/>
</dbReference>
<dbReference type="PANTHER" id="PTHR37689:SF1">
    <property type="entry name" value="PROTEIN FDHE"/>
    <property type="match status" value="1"/>
</dbReference>
<feature type="domain" description="FdhE C-terminal" evidence="2">
    <location>
        <begin position="200"/>
        <end position="271"/>
    </location>
</feature>
<sequence>MSAVVDRLEALAERDEVLAPLARLYACVLRLASAPESQLFVQLLRAQAPQPSASVPLLHEQTLAVDVGQLARLLQEMSRVLVHHDLPASEELAEAISSGRLVALELIRAGVQAHTESLEQLALDTNLPAPLVRVMADTTAMAVLSVLGRSVETNALQGWRTGYCPICAAWPVVAEFRGLERDRWLRCGRCGTGWRYPHQQCPFCGNSDHRTLRYFAEEGKQDSQRVEVCEQCRGYVKTFATLGPWSHGEVLLQDLVTVEFDLAAQEREYRRPEGLGFPLAVQIVARELAA</sequence>
<reference evidence="3" key="1">
    <citation type="journal article" date="2020" name="mSystems">
        <title>Genome- and Community-Level Interaction Insights into Carbon Utilization and Element Cycling Functions of Hydrothermarchaeota in Hydrothermal Sediment.</title>
        <authorList>
            <person name="Zhou Z."/>
            <person name="Liu Y."/>
            <person name="Xu W."/>
            <person name="Pan J."/>
            <person name="Luo Z.H."/>
            <person name="Li M."/>
        </authorList>
    </citation>
    <scope>NUCLEOTIDE SEQUENCE [LARGE SCALE GENOMIC DNA]</scope>
    <source>
        <strain evidence="3">SpSt-222</strain>
    </source>
</reference>